<dbReference type="GO" id="GO:0044780">
    <property type="term" value="P:bacterial-type flagellum assembly"/>
    <property type="evidence" value="ECO:0007669"/>
    <property type="project" value="InterPro"/>
</dbReference>
<dbReference type="PRINTS" id="PR01005">
    <property type="entry name" value="FLGHOOKAP1"/>
</dbReference>
<evidence type="ECO:0000313" key="12">
    <source>
        <dbReference type="Proteomes" id="UP000317243"/>
    </source>
</evidence>
<gene>
    <name evidence="11" type="primary">flgK</name>
    <name evidence="11" type="ORF">KOR42_45430</name>
</gene>
<keyword evidence="12" id="KW-1185">Reference proteome</keyword>
<feature type="coiled-coil region" evidence="7">
    <location>
        <begin position="161"/>
        <end position="188"/>
    </location>
</feature>
<dbReference type="InterPro" id="IPR010930">
    <property type="entry name" value="Flg_bb/hook_C_dom"/>
</dbReference>
<keyword evidence="11" id="KW-0966">Cell projection</keyword>
<dbReference type="GO" id="GO:0005576">
    <property type="term" value="C:extracellular region"/>
    <property type="evidence" value="ECO:0007669"/>
    <property type="project" value="UniProtKB-SubCell"/>
</dbReference>
<evidence type="ECO:0000259" key="8">
    <source>
        <dbReference type="Pfam" id="PF00460"/>
    </source>
</evidence>
<keyword evidence="11" id="KW-0282">Flagellum</keyword>
<dbReference type="Pfam" id="PF06429">
    <property type="entry name" value="Flg_bbr_C"/>
    <property type="match status" value="1"/>
</dbReference>
<evidence type="ECO:0000256" key="3">
    <source>
        <dbReference type="ARBA" id="ARBA00009677"/>
    </source>
</evidence>
<name>A0A5C5VYI2_9PLAN</name>
<dbReference type="InterPro" id="IPR001444">
    <property type="entry name" value="Flag_bb_rod_N"/>
</dbReference>
<keyword evidence="6" id="KW-0975">Bacterial flagellum</keyword>
<organism evidence="11 12">
    <name type="scientific">Thalassoglobus neptunius</name>
    <dbReference type="NCBI Taxonomy" id="1938619"/>
    <lineage>
        <taxon>Bacteria</taxon>
        <taxon>Pseudomonadati</taxon>
        <taxon>Planctomycetota</taxon>
        <taxon>Planctomycetia</taxon>
        <taxon>Planctomycetales</taxon>
        <taxon>Planctomycetaceae</taxon>
        <taxon>Thalassoglobus</taxon>
    </lineage>
</organism>
<comment type="subcellular location">
    <subcellularLocation>
        <location evidence="1">Bacterial flagellum</location>
    </subcellularLocation>
    <subcellularLocation>
        <location evidence="2">Secreted</location>
    </subcellularLocation>
</comment>
<reference evidence="11 12" key="1">
    <citation type="submission" date="2019-02" db="EMBL/GenBank/DDBJ databases">
        <title>Deep-cultivation of Planctomycetes and their phenomic and genomic characterization uncovers novel biology.</title>
        <authorList>
            <person name="Wiegand S."/>
            <person name="Jogler M."/>
            <person name="Boedeker C."/>
            <person name="Pinto D."/>
            <person name="Vollmers J."/>
            <person name="Rivas-Marin E."/>
            <person name="Kohn T."/>
            <person name="Peeters S.H."/>
            <person name="Heuer A."/>
            <person name="Rast P."/>
            <person name="Oberbeckmann S."/>
            <person name="Bunk B."/>
            <person name="Jeske O."/>
            <person name="Meyerdierks A."/>
            <person name="Storesund J.E."/>
            <person name="Kallscheuer N."/>
            <person name="Luecker S."/>
            <person name="Lage O.M."/>
            <person name="Pohl T."/>
            <person name="Merkel B.J."/>
            <person name="Hornburger P."/>
            <person name="Mueller R.-W."/>
            <person name="Bruemmer F."/>
            <person name="Labrenz M."/>
            <person name="Spormann A.M."/>
            <person name="Op Den Camp H."/>
            <person name="Overmann J."/>
            <person name="Amann R."/>
            <person name="Jetten M.S.M."/>
            <person name="Mascher T."/>
            <person name="Medema M.H."/>
            <person name="Devos D.P."/>
            <person name="Kaster A.-K."/>
            <person name="Ovreas L."/>
            <person name="Rohde M."/>
            <person name="Galperin M.Y."/>
            <person name="Jogler C."/>
        </authorList>
    </citation>
    <scope>NUCLEOTIDE SEQUENCE [LARGE SCALE GENOMIC DNA]</scope>
    <source>
        <strain evidence="11 12">KOR42</strain>
    </source>
</reference>
<keyword evidence="7" id="KW-0175">Coiled coil</keyword>
<dbReference type="PROSITE" id="PS00588">
    <property type="entry name" value="FLAGELLA_BB_ROD"/>
    <property type="match status" value="1"/>
</dbReference>
<keyword evidence="11" id="KW-0969">Cilium</keyword>
<evidence type="ECO:0000313" key="11">
    <source>
        <dbReference type="EMBL" id="TWT43013.1"/>
    </source>
</evidence>
<dbReference type="Pfam" id="PF22638">
    <property type="entry name" value="FlgK_D1"/>
    <property type="match status" value="1"/>
</dbReference>
<protein>
    <recommendedName>
        <fullName evidence="4">Flagellar hook-associated protein 1</fullName>
    </recommendedName>
</protein>
<evidence type="ECO:0000256" key="2">
    <source>
        <dbReference type="ARBA" id="ARBA00004613"/>
    </source>
</evidence>
<dbReference type="InterPro" id="IPR019776">
    <property type="entry name" value="Flagellar_basal_body_rod_CS"/>
</dbReference>
<dbReference type="PANTHER" id="PTHR30033">
    <property type="entry name" value="FLAGELLAR HOOK-ASSOCIATED PROTEIN 1"/>
    <property type="match status" value="1"/>
</dbReference>
<dbReference type="InterPro" id="IPR053927">
    <property type="entry name" value="FlgK_helical"/>
</dbReference>
<feature type="domain" description="Flagellar hook-associated protein FlgK helical" evidence="10">
    <location>
        <begin position="91"/>
        <end position="305"/>
    </location>
</feature>
<dbReference type="PANTHER" id="PTHR30033:SF2">
    <property type="entry name" value="FLAGELLAR HOOK PROTEIN"/>
    <property type="match status" value="1"/>
</dbReference>
<evidence type="ECO:0000256" key="7">
    <source>
        <dbReference type="SAM" id="Coils"/>
    </source>
</evidence>
<proteinExistence type="inferred from homology"/>
<dbReference type="SUPFAM" id="SSF64518">
    <property type="entry name" value="Phase 1 flagellin"/>
    <property type="match status" value="1"/>
</dbReference>
<evidence type="ECO:0000256" key="1">
    <source>
        <dbReference type="ARBA" id="ARBA00004365"/>
    </source>
</evidence>
<evidence type="ECO:0000259" key="9">
    <source>
        <dbReference type="Pfam" id="PF06429"/>
    </source>
</evidence>
<dbReference type="EMBL" id="SIHI01000035">
    <property type="protein sequence ID" value="TWT43013.1"/>
    <property type="molecule type" value="Genomic_DNA"/>
</dbReference>
<dbReference type="Proteomes" id="UP000317243">
    <property type="component" value="Unassembled WGS sequence"/>
</dbReference>
<dbReference type="GO" id="GO:0005198">
    <property type="term" value="F:structural molecule activity"/>
    <property type="evidence" value="ECO:0007669"/>
    <property type="project" value="InterPro"/>
</dbReference>
<feature type="domain" description="Flagellar basal-body/hook protein C-terminal" evidence="9">
    <location>
        <begin position="614"/>
        <end position="654"/>
    </location>
</feature>
<dbReference type="InterPro" id="IPR002371">
    <property type="entry name" value="FlgK"/>
</dbReference>
<dbReference type="OrthoDB" id="9802553at2"/>
<dbReference type="NCBIfam" id="TIGR02492">
    <property type="entry name" value="flgK_ends"/>
    <property type="match status" value="1"/>
</dbReference>
<comment type="similarity">
    <text evidence="3">Belongs to the flagella basal body rod proteins family.</text>
</comment>
<feature type="domain" description="Flagellar basal body rod protein N-terminal" evidence="8">
    <location>
        <begin position="6"/>
        <end position="33"/>
    </location>
</feature>
<dbReference type="GO" id="GO:0009424">
    <property type="term" value="C:bacterial-type flagellum hook"/>
    <property type="evidence" value="ECO:0007669"/>
    <property type="project" value="InterPro"/>
</dbReference>
<keyword evidence="5" id="KW-0964">Secreted</keyword>
<evidence type="ECO:0000259" key="10">
    <source>
        <dbReference type="Pfam" id="PF22638"/>
    </source>
</evidence>
<dbReference type="AlphaFoldDB" id="A0A5C5VYI2"/>
<comment type="caution">
    <text evidence="11">The sequence shown here is derived from an EMBL/GenBank/DDBJ whole genome shotgun (WGS) entry which is preliminary data.</text>
</comment>
<accession>A0A5C5VYI2</accession>
<sequence length="655" mass="69901">MIHYDIGLSALQANQQALSTIANNIANANTTGFHRQRVEFVDRFSPGPNGTQVGTGVVVTGIERLRDHVSEVALTQNTSLQAESETVLESLRKIETVLLPTEGSLVSSVTEFFNQLEELAAHPTVATVRDAVVESARHVIQQTEQLHSRLNDLSRSNAVVIEQEVAEVNRLAEDLSALNRRIRILENQGTVPNALRDQRERLINDLANYVDVSSSSLLNNDLSILVAGGGVVIGVSSSKLEVTANSLGPAEFTSTTAGSLVTIESGSIAGRAQGQVAIDDIRQALHDWTNTFVATIDHVQATGLGEGIGFQELIGERSVSDPNAILSSLSSPFPVQEGTLYVNLTEVVSGETSIHRIDVDPETESLQDIVNKIDAVSGLNATYQSQSKAVSLNAADGYTISFSGGIDFDSGTGFATGTSQPELFGIPTGENARYTVRAVGTGTVGQTSPLKLEVSETASGEVIKTLDVGAGTVVGQTIEVVDGVSLRLSSGDLVDGESFEFGLIGQPDETGLLTTLGIGTFFSGDSETGLKLNSLVEQNSRNVAVSKTGAASDTSNAQFFLEARDLKRFGNGRDNFEERLESLAIATAFRIEGEQTGQEFLSEQQSHLATQRDSISGVDPNEELLLMLEYQRAFQAASRFVSVIDETLDELLQLV</sequence>
<evidence type="ECO:0000256" key="4">
    <source>
        <dbReference type="ARBA" id="ARBA00016244"/>
    </source>
</evidence>
<evidence type="ECO:0000256" key="5">
    <source>
        <dbReference type="ARBA" id="ARBA00022525"/>
    </source>
</evidence>
<dbReference type="RefSeq" id="WP_146511892.1">
    <property type="nucleotide sequence ID" value="NZ_SIHI01000035.1"/>
</dbReference>
<dbReference type="Pfam" id="PF00460">
    <property type="entry name" value="Flg_bb_rod"/>
    <property type="match status" value="1"/>
</dbReference>
<evidence type="ECO:0000256" key="6">
    <source>
        <dbReference type="ARBA" id="ARBA00023143"/>
    </source>
</evidence>